<dbReference type="GO" id="GO:0016020">
    <property type="term" value="C:membrane"/>
    <property type="evidence" value="ECO:0007669"/>
    <property type="project" value="GOC"/>
</dbReference>
<accession>A0A5B9PG11</accession>
<evidence type="ECO:0000313" key="9">
    <source>
        <dbReference type="EMBL" id="QEG24160.1"/>
    </source>
</evidence>
<dbReference type="Pfam" id="PF13720">
    <property type="entry name" value="Acetyltransf_11"/>
    <property type="match status" value="1"/>
</dbReference>
<evidence type="ECO:0000313" key="10">
    <source>
        <dbReference type="Proteomes" id="UP000322214"/>
    </source>
</evidence>
<evidence type="ECO:0000256" key="3">
    <source>
        <dbReference type="ARBA" id="ARBA00022556"/>
    </source>
</evidence>
<dbReference type="InterPro" id="IPR029098">
    <property type="entry name" value="Acetyltransf_C"/>
</dbReference>
<dbReference type="Pfam" id="PF00132">
    <property type="entry name" value="Hexapep"/>
    <property type="match status" value="2"/>
</dbReference>
<dbReference type="EC" id="2.3.1.129" evidence="9"/>
<dbReference type="NCBIfam" id="NF003657">
    <property type="entry name" value="PRK05289.1"/>
    <property type="match status" value="1"/>
</dbReference>
<dbReference type="PIRSF" id="PIRSF000456">
    <property type="entry name" value="UDP-GlcNAc_acltr"/>
    <property type="match status" value="1"/>
</dbReference>
<keyword evidence="6" id="KW-0443">Lipid metabolism</keyword>
<dbReference type="NCBIfam" id="TIGR01852">
    <property type="entry name" value="lipid_A_lpxA"/>
    <property type="match status" value="1"/>
</dbReference>
<dbReference type="InterPro" id="IPR011004">
    <property type="entry name" value="Trimer_LpxA-like_sf"/>
</dbReference>
<dbReference type="SUPFAM" id="SSF51161">
    <property type="entry name" value="Trimeric LpxA-like enzymes"/>
    <property type="match status" value="1"/>
</dbReference>
<dbReference type="STRING" id="980251.GCA_001642875_00652"/>
<dbReference type="PROSITE" id="PS00101">
    <property type="entry name" value="HEXAPEP_TRANSFERASES"/>
    <property type="match status" value="1"/>
</dbReference>
<dbReference type="KEGG" id="mff:MFFC18_40760"/>
<evidence type="ECO:0000256" key="6">
    <source>
        <dbReference type="ARBA" id="ARBA00023098"/>
    </source>
</evidence>
<proteinExistence type="predicted"/>
<dbReference type="OrthoDB" id="9807278at2"/>
<evidence type="ECO:0000259" key="8">
    <source>
        <dbReference type="Pfam" id="PF13720"/>
    </source>
</evidence>
<dbReference type="Gene3D" id="1.20.1180.10">
    <property type="entry name" value="Udp N-acetylglucosamine O-acyltransferase, C-terminal domain"/>
    <property type="match status" value="1"/>
</dbReference>
<dbReference type="InterPro" id="IPR018357">
    <property type="entry name" value="Hexapep_transf_CS"/>
</dbReference>
<organism evidence="9 10">
    <name type="scientific">Mariniblastus fucicola</name>
    <dbReference type="NCBI Taxonomy" id="980251"/>
    <lineage>
        <taxon>Bacteria</taxon>
        <taxon>Pseudomonadati</taxon>
        <taxon>Planctomycetota</taxon>
        <taxon>Planctomycetia</taxon>
        <taxon>Pirellulales</taxon>
        <taxon>Pirellulaceae</taxon>
        <taxon>Mariniblastus</taxon>
    </lineage>
</organism>
<dbReference type="Proteomes" id="UP000322214">
    <property type="component" value="Chromosome"/>
</dbReference>
<keyword evidence="2" id="KW-0444">Lipid biosynthesis</keyword>
<dbReference type="GO" id="GO:0009245">
    <property type="term" value="P:lipid A biosynthetic process"/>
    <property type="evidence" value="ECO:0007669"/>
    <property type="project" value="UniProtKB-KW"/>
</dbReference>
<dbReference type="InterPro" id="IPR037157">
    <property type="entry name" value="Acetyltransf_C_sf"/>
</dbReference>
<keyword evidence="3" id="KW-0441">Lipid A biosynthesis</keyword>
<dbReference type="InterPro" id="IPR001451">
    <property type="entry name" value="Hexapep"/>
</dbReference>
<evidence type="ECO:0000256" key="7">
    <source>
        <dbReference type="ARBA" id="ARBA00023315"/>
    </source>
</evidence>
<dbReference type="AlphaFoldDB" id="A0A5B9PG11"/>
<dbReference type="EMBL" id="CP042912">
    <property type="protein sequence ID" value="QEG24160.1"/>
    <property type="molecule type" value="Genomic_DNA"/>
</dbReference>
<dbReference type="InterPro" id="IPR010137">
    <property type="entry name" value="Lipid_A_LpxA"/>
</dbReference>
<dbReference type="GO" id="GO:0008780">
    <property type="term" value="F:acyl-[acyl-carrier-protein]-UDP-N-acetylglucosamine O-acyltransferase activity"/>
    <property type="evidence" value="ECO:0007669"/>
    <property type="project" value="UniProtKB-EC"/>
</dbReference>
<gene>
    <name evidence="9" type="primary">lpxA</name>
    <name evidence="9" type="ORF">MFFC18_40760</name>
</gene>
<keyword evidence="10" id="KW-1185">Reference proteome</keyword>
<reference evidence="9 10" key="1">
    <citation type="submission" date="2019-08" db="EMBL/GenBank/DDBJ databases">
        <title>Deep-cultivation of Planctomycetes and their phenomic and genomic characterization uncovers novel biology.</title>
        <authorList>
            <person name="Wiegand S."/>
            <person name="Jogler M."/>
            <person name="Boedeker C."/>
            <person name="Pinto D."/>
            <person name="Vollmers J."/>
            <person name="Rivas-Marin E."/>
            <person name="Kohn T."/>
            <person name="Peeters S.H."/>
            <person name="Heuer A."/>
            <person name="Rast P."/>
            <person name="Oberbeckmann S."/>
            <person name="Bunk B."/>
            <person name="Jeske O."/>
            <person name="Meyerdierks A."/>
            <person name="Storesund J.E."/>
            <person name="Kallscheuer N."/>
            <person name="Luecker S."/>
            <person name="Lage O.M."/>
            <person name="Pohl T."/>
            <person name="Merkel B.J."/>
            <person name="Hornburger P."/>
            <person name="Mueller R.-W."/>
            <person name="Bruemmer F."/>
            <person name="Labrenz M."/>
            <person name="Spormann A.M."/>
            <person name="Op den Camp H."/>
            <person name="Overmann J."/>
            <person name="Amann R."/>
            <person name="Jetten M.S.M."/>
            <person name="Mascher T."/>
            <person name="Medema M.H."/>
            <person name="Devos D.P."/>
            <person name="Kaster A.-K."/>
            <person name="Ovreas L."/>
            <person name="Rohde M."/>
            <person name="Galperin M.Y."/>
            <person name="Jogler C."/>
        </authorList>
    </citation>
    <scope>NUCLEOTIDE SEQUENCE [LARGE SCALE GENOMIC DNA]</scope>
    <source>
        <strain evidence="9 10">FC18</strain>
    </source>
</reference>
<evidence type="ECO:0000256" key="5">
    <source>
        <dbReference type="ARBA" id="ARBA00022737"/>
    </source>
</evidence>
<name>A0A5B9PG11_9BACT</name>
<keyword evidence="4 9" id="KW-0808">Transferase</keyword>
<protein>
    <submittedName>
        <fullName evidence="9">Acyl-[acyl-carrier-protein]--UDP-N-acetylglucosamine O-acyltransferase</fullName>
        <ecNumber evidence="9">2.3.1.129</ecNumber>
    </submittedName>
</protein>
<keyword evidence="7 9" id="KW-0012">Acyltransferase</keyword>
<evidence type="ECO:0000256" key="1">
    <source>
        <dbReference type="ARBA" id="ARBA00022490"/>
    </source>
</evidence>
<sequence length="269" mass="29164">MSPKISNLAVVDPRAQIADDVEIGHFCVVGPKAKIGRGSVLMNNVTIDGDVEIGEDNVISPNAVIGGAPQDTSYRGDETKVVIGDRNVIRECVTINRGTVKEDGYTRVGSDCYFMGNVHVAHDCRVGDHVIIGHGTMLGGHVHVDHHATLSGSVAVTHYGAIGSYTFVGGASRVLQDIAPFMLADGNPARPRCINIVALKRNNFKEEVIDALNEAYRLLYRARVGLENAREILHSKGDMLPDIEHLMDKLSVSQSGRHGRGRERRRKAA</sequence>
<dbReference type="CDD" id="cd03351">
    <property type="entry name" value="LbH_UDP-GlcNAc_AT"/>
    <property type="match status" value="1"/>
</dbReference>
<evidence type="ECO:0000256" key="2">
    <source>
        <dbReference type="ARBA" id="ARBA00022516"/>
    </source>
</evidence>
<dbReference type="PANTHER" id="PTHR43480:SF1">
    <property type="entry name" value="ACYL-[ACYL-CARRIER-PROTEIN]--UDP-N-ACETYLGLUCOSAMINE O-ACYLTRANSFERASE, MITOCHONDRIAL-RELATED"/>
    <property type="match status" value="1"/>
</dbReference>
<dbReference type="RefSeq" id="WP_075083451.1">
    <property type="nucleotide sequence ID" value="NZ_CP042912.1"/>
</dbReference>
<dbReference type="Gene3D" id="2.160.10.10">
    <property type="entry name" value="Hexapeptide repeat proteins"/>
    <property type="match status" value="1"/>
</dbReference>
<evidence type="ECO:0000256" key="4">
    <source>
        <dbReference type="ARBA" id="ARBA00022679"/>
    </source>
</evidence>
<keyword evidence="5" id="KW-0677">Repeat</keyword>
<keyword evidence="1" id="KW-0963">Cytoplasm</keyword>
<feature type="domain" description="UDP N-acetylglucosamine O-acyltransferase C-terminal" evidence="8">
    <location>
        <begin position="177"/>
        <end position="256"/>
    </location>
</feature>
<dbReference type="PANTHER" id="PTHR43480">
    <property type="entry name" value="ACYL-[ACYL-CARRIER-PROTEIN]--UDP-N-ACETYLGLUCOSAMINE O-ACYLTRANSFERASE"/>
    <property type="match status" value="1"/>
</dbReference>